<gene>
    <name evidence="1" type="ORF">A1O3_06727</name>
</gene>
<dbReference type="Proteomes" id="UP000019478">
    <property type="component" value="Unassembled WGS sequence"/>
</dbReference>
<dbReference type="HOGENOM" id="CLU_2265466_0_0_1"/>
<keyword evidence="2" id="KW-1185">Reference proteome</keyword>
<proteinExistence type="predicted"/>
<dbReference type="RefSeq" id="XP_007735034.1">
    <property type="nucleotide sequence ID" value="XM_007736844.1"/>
</dbReference>
<accession>W9Y114</accession>
<dbReference type="GO" id="GO:0005739">
    <property type="term" value="C:mitochondrion"/>
    <property type="evidence" value="ECO:0007669"/>
    <property type="project" value="InterPro"/>
</dbReference>
<dbReference type="GeneID" id="19170834"/>
<name>W9Y114_9EURO</name>
<sequence length="117" mass="13159">MPTISGRARPIEKLAQAAAKCSVEATAYGKCILADYQSTHQDMCANEFLRLKDCYLPILSSPSPGWLKVNEHTNLHSRILGWTLTNQKKGETEMETNHFFFVPAVHHDPSSWSDIDL</sequence>
<evidence type="ECO:0000313" key="2">
    <source>
        <dbReference type="Proteomes" id="UP000019478"/>
    </source>
</evidence>
<dbReference type="InterPro" id="IPR034595">
    <property type="entry name" value="NDUFAF8"/>
</dbReference>
<dbReference type="AlphaFoldDB" id="W9Y114"/>
<comment type="caution">
    <text evidence="1">The sequence shown here is derived from an EMBL/GenBank/DDBJ whole genome shotgun (WGS) entry which is preliminary data.</text>
</comment>
<reference evidence="1 2" key="1">
    <citation type="submission" date="2013-03" db="EMBL/GenBank/DDBJ databases">
        <title>The Genome Sequence of Capronia epimyces CBS 606.96.</title>
        <authorList>
            <consortium name="The Broad Institute Genomics Platform"/>
            <person name="Cuomo C."/>
            <person name="de Hoog S."/>
            <person name="Gorbushina A."/>
            <person name="Walker B."/>
            <person name="Young S.K."/>
            <person name="Zeng Q."/>
            <person name="Gargeya S."/>
            <person name="Fitzgerald M."/>
            <person name="Haas B."/>
            <person name="Abouelleil A."/>
            <person name="Allen A.W."/>
            <person name="Alvarado L."/>
            <person name="Arachchi H.M."/>
            <person name="Berlin A.M."/>
            <person name="Chapman S.B."/>
            <person name="Gainer-Dewar J."/>
            <person name="Goldberg J."/>
            <person name="Griggs A."/>
            <person name="Gujja S."/>
            <person name="Hansen M."/>
            <person name="Howarth C."/>
            <person name="Imamovic A."/>
            <person name="Ireland A."/>
            <person name="Larimer J."/>
            <person name="McCowan C."/>
            <person name="Murphy C."/>
            <person name="Pearson M."/>
            <person name="Poon T.W."/>
            <person name="Priest M."/>
            <person name="Roberts A."/>
            <person name="Saif S."/>
            <person name="Shea T."/>
            <person name="Sisk P."/>
            <person name="Sykes S."/>
            <person name="Wortman J."/>
            <person name="Nusbaum C."/>
            <person name="Birren B."/>
        </authorList>
    </citation>
    <scope>NUCLEOTIDE SEQUENCE [LARGE SCALE GENOMIC DNA]</scope>
    <source>
        <strain evidence="1 2">CBS 606.96</strain>
    </source>
</reference>
<organism evidence="1 2">
    <name type="scientific">Capronia epimyces CBS 606.96</name>
    <dbReference type="NCBI Taxonomy" id="1182542"/>
    <lineage>
        <taxon>Eukaryota</taxon>
        <taxon>Fungi</taxon>
        <taxon>Dikarya</taxon>
        <taxon>Ascomycota</taxon>
        <taxon>Pezizomycotina</taxon>
        <taxon>Eurotiomycetes</taxon>
        <taxon>Chaetothyriomycetidae</taxon>
        <taxon>Chaetothyriales</taxon>
        <taxon>Herpotrichiellaceae</taxon>
        <taxon>Capronia</taxon>
    </lineage>
</organism>
<dbReference type="PANTHER" id="PTHR34561">
    <property type="entry name" value="NADH DEHYDROGENASE [UBIQUINONE] 1 ALPHA SUBCOMPLEX ASSEMBLY FACTOR 8"/>
    <property type="match status" value="1"/>
</dbReference>
<evidence type="ECO:0000313" key="1">
    <source>
        <dbReference type="EMBL" id="EXJ82911.1"/>
    </source>
</evidence>
<dbReference type="EMBL" id="AMGY01000005">
    <property type="protein sequence ID" value="EXJ82911.1"/>
    <property type="molecule type" value="Genomic_DNA"/>
</dbReference>
<protein>
    <submittedName>
        <fullName evidence="1">Uncharacterized protein</fullName>
    </submittedName>
</protein>
<dbReference type="eggNOG" id="ENOG502SBX9">
    <property type="taxonomic scope" value="Eukaryota"/>
</dbReference>
<dbReference type="OrthoDB" id="3821113at2759"/>
<dbReference type="PANTHER" id="PTHR34561:SF1">
    <property type="entry name" value="NADH DEHYDROGENASE [UBIQUINONE] 1 ALPHA SUBCOMPLEX ASSEMBLY FACTOR 8"/>
    <property type="match status" value="1"/>
</dbReference>
<dbReference type="GO" id="GO:0032981">
    <property type="term" value="P:mitochondrial respiratory chain complex I assembly"/>
    <property type="evidence" value="ECO:0007669"/>
    <property type="project" value="InterPro"/>
</dbReference>